<keyword evidence="1" id="KW-0648">Protein biosynthesis</keyword>
<geneLocation type="chloroplast" evidence="1"/>
<evidence type="ECO:0000313" key="1">
    <source>
        <dbReference type="EMBL" id="QNQ64643.1"/>
    </source>
</evidence>
<organism evidence="1">
    <name type="scientific">Haymondia wallichii</name>
    <dbReference type="NCBI Taxonomy" id="157659"/>
    <lineage>
        <taxon>Eukaryota</taxon>
        <taxon>Viridiplantae</taxon>
        <taxon>Streptophyta</taxon>
        <taxon>Embryophyta</taxon>
        <taxon>Tracheophyta</taxon>
        <taxon>Spermatophyta</taxon>
        <taxon>Magnoliopsida</taxon>
        <taxon>eudicotyledons</taxon>
        <taxon>Gunneridae</taxon>
        <taxon>Pentapetalae</taxon>
        <taxon>rosids</taxon>
        <taxon>fabids</taxon>
        <taxon>Fabales</taxon>
        <taxon>Fabaceae</taxon>
        <taxon>Papilionoideae</taxon>
        <taxon>50 kb inversion clade</taxon>
        <taxon>NPAAA clade</taxon>
        <taxon>indigoferoid/millettioid clade</taxon>
        <taxon>Phaseoleae</taxon>
        <taxon>Haymondia</taxon>
    </lineage>
</organism>
<dbReference type="EMBL" id="MT797172">
    <property type="protein sequence ID" value="QNQ64643.1"/>
    <property type="molecule type" value="Genomic_DNA"/>
</dbReference>
<keyword evidence="1" id="KW-0396">Initiation factor</keyword>
<accession>A0A7H0QZP4</accession>
<dbReference type="GeneID" id="62633657"/>
<keyword evidence="1" id="KW-0934">Plastid</keyword>
<protein>
    <submittedName>
        <fullName evidence="1">Translation initiation factor 1</fullName>
    </submittedName>
</protein>
<sequence length="27" mass="3163">MLIIGYVSKKIQRTFYGYTKKSISHSI</sequence>
<dbReference type="RefSeq" id="YP_009995690.1">
    <property type="nucleotide sequence ID" value="NC_052910.1"/>
</dbReference>
<name>A0A7H0QZP4_9FABA</name>
<gene>
    <name evidence="1" type="primary">infA</name>
</gene>
<proteinExistence type="predicted"/>
<dbReference type="GO" id="GO:0003743">
    <property type="term" value="F:translation initiation factor activity"/>
    <property type="evidence" value="ECO:0007669"/>
    <property type="project" value="UniProtKB-KW"/>
</dbReference>
<keyword evidence="1" id="KW-0150">Chloroplast</keyword>
<reference evidence="1" key="1">
    <citation type="submission" date="2020-07" db="EMBL/GenBank/DDBJ databases">
        <title>The first complete chloroplast genome sequence of Pueraria wallichii (Leguminosae) and its phylogenetic position.</title>
        <authorList>
            <person name="Huang X."/>
            <person name="Xu L."/>
            <person name="Xia C."/>
        </authorList>
    </citation>
    <scope>NUCLEOTIDE SEQUENCE</scope>
</reference>
<dbReference type="AlphaFoldDB" id="A0A7H0QZP4"/>